<gene>
    <name evidence="1" type="ORF">GJ744_007921</name>
</gene>
<dbReference type="AlphaFoldDB" id="A0A8H7AM08"/>
<dbReference type="EMBL" id="JAACFV010000040">
    <property type="protein sequence ID" value="KAF7509521.1"/>
    <property type="molecule type" value="Genomic_DNA"/>
</dbReference>
<reference evidence="1" key="1">
    <citation type="submission" date="2020-02" db="EMBL/GenBank/DDBJ databases">
        <authorList>
            <person name="Palmer J.M."/>
        </authorList>
    </citation>
    <scope>NUCLEOTIDE SEQUENCE</scope>
    <source>
        <strain evidence="1">EPUS1.4</strain>
        <tissue evidence="1">Thallus</tissue>
    </source>
</reference>
<dbReference type="Proteomes" id="UP000606974">
    <property type="component" value="Unassembled WGS sequence"/>
</dbReference>
<accession>A0A8H7AM08</accession>
<protein>
    <submittedName>
        <fullName evidence="1">Uncharacterized protein</fullName>
    </submittedName>
</protein>
<organism evidence="1 2">
    <name type="scientific">Endocarpon pusillum</name>
    <dbReference type="NCBI Taxonomy" id="364733"/>
    <lineage>
        <taxon>Eukaryota</taxon>
        <taxon>Fungi</taxon>
        <taxon>Dikarya</taxon>
        <taxon>Ascomycota</taxon>
        <taxon>Pezizomycotina</taxon>
        <taxon>Eurotiomycetes</taxon>
        <taxon>Chaetothyriomycetidae</taxon>
        <taxon>Verrucariales</taxon>
        <taxon>Verrucariaceae</taxon>
        <taxon>Endocarpon</taxon>
    </lineage>
</organism>
<name>A0A8H7AM08_9EURO</name>
<sequence length="69" mass="7800">MCWSSECIFSKEEARPYPEYTGSTLLLAKKTSPLPPLLYLVICACVGGCTRHILLPRIPPHFHLRESDI</sequence>
<keyword evidence="2" id="KW-1185">Reference proteome</keyword>
<evidence type="ECO:0000313" key="2">
    <source>
        <dbReference type="Proteomes" id="UP000606974"/>
    </source>
</evidence>
<evidence type="ECO:0000313" key="1">
    <source>
        <dbReference type="EMBL" id="KAF7509521.1"/>
    </source>
</evidence>
<comment type="caution">
    <text evidence="1">The sequence shown here is derived from an EMBL/GenBank/DDBJ whole genome shotgun (WGS) entry which is preliminary data.</text>
</comment>
<proteinExistence type="predicted"/>